<comment type="similarity">
    <text evidence="2 6">Belongs to the tetraspanin (TM4SF) family.</text>
</comment>
<dbReference type="InterPro" id="IPR018499">
    <property type="entry name" value="Tetraspanin/Peripherin"/>
</dbReference>
<evidence type="ECO:0000256" key="3">
    <source>
        <dbReference type="ARBA" id="ARBA00022692"/>
    </source>
</evidence>
<dbReference type="InterPro" id="IPR000301">
    <property type="entry name" value="Tetraspanin_animals"/>
</dbReference>
<dbReference type="KEGG" id="pmrn:116947590"/>
<feature type="transmembrane region" description="Helical" evidence="6">
    <location>
        <begin position="204"/>
        <end position="230"/>
    </location>
</feature>
<dbReference type="PIRSF" id="PIRSF002419">
    <property type="entry name" value="Tetraspanin"/>
    <property type="match status" value="1"/>
</dbReference>
<dbReference type="GO" id="GO:0005886">
    <property type="term" value="C:plasma membrane"/>
    <property type="evidence" value="ECO:0007669"/>
    <property type="project" value="TreeGrafter"/>
</dbReference>
<keyword evidence="4 6" id="KW-1133">Transmembrane helix</keyword>
<dbReference type="AlphaFoldDB" id="A0AAJ7TK07"/>
<dbReference type="Gene3D" id="1.10.1450.10">
    <property type="entry name" value="Tetraspanin"/>
    <property type="match status" value="1"/>
</dbReference>
<organism evidence="7 8">
    <name type="scientific">Petromyzon marinus</name>
    <name type="common">Sea lamprey</name>
    <dbReference type="NCBI Taxonomy" id="7757"/>
    <lineage>
        <taxon>Eukaryota</taxon>
        <taxon>Metazoa</taxon>
        <taxon>Chordata</taxon>
        <taxon>Craniata</taxon>
        <taxon>Vertebrata</taxon>
        <taxon>Cyclostomata</taxon>
        <taxon>Hyperoartia</taxon>
        <taxon>Petromyzontiformes</taxon>
        <taxon>Petromyzontidae</taxon>
        <taxon>Petromyzon</taxon>
    </lineage>
</organism>
<protein>
    <recommendedName>
        <fullName evidence="6">Tetraspanin</fullName>
    </recommendedName>
</protein>
<dbReference type="PANTHER" id="PTHR19282:SF51">
    <property type="entry name" value="TETRASPANIN"/>
    <property type="match status" value="1"/>
</dbReference>
<evidence type="ECO:0000256" key="1">
    <source>
        <dbReference type="ARBA" id="ARBA00004141"/>
    </source>
</evidence>
<evidence type="ECO:0000256" key="5">
    <source>
        <dbReference type="ARBA" id="ARBA00023136"/>
    </source>
</evidence>
<gene>
    <name evidence="8" type="primary">LOC116947590</name>
</gene>
<evidence type="ECO:0000256" key="6">
    <source>
        <dbReference type="RuleBase" id="RU361218"/>
    </source>
</evidence>
<feature type="transmembrane region" description="Helical" evidence="6">
    <location>
        <begin position="50"/>
        <end position="68"/>
    </location>
</feature>
<sequence length="246" mass="25951">MDVVKASLVCFSLLFWLSGLATLSLGLWARLALSIYLEELTTGDYSSAPYVLLAAGAAVTAWGFLGCFSAATGNPRLLRVYGLFQVAVLVAGLAAGLSGLFYRRDIAEGFRHGLARALRLYGDDDAKSAAMDGLQRALDCCGVDGFQDWLPAPWSRGRLNNGSVPESCCVRRRGCRSDPVGPAGEGIFPDGCFTKLVDLVSDNLFYIACGALGLAFTQIIGIALACVLAARIEAGPGPEGDRDTLS</sequence>
<comment type="subcellular location">
    <subcellularLocation>
        <location evidence="1 6">Membrane</location>
        <topology evidence="1 6">Multi-pass membrane protein</topology>
    </subcellularLocation>
</comment>
<feature type="transmembrane region" description="Helical" evidence="6">
    <location>
        <begin position="80"/>
        <end position="102"/>
    </location>
</feature>
<evidence type="ECO:0000313" key="8">
    <source>
        <dbReference type="RefSeq" id="XP_032819416.1"/>
    </source>
</evidence>
<keyword evidence="3 6" id="KW-0812">Transmembrane</keyword>
<reference evidence="8" key="1">
    <citation type="submission" date="2025-08" db="UniProtKB">
        <authorList>
            <consortium name="RefSeq"/>
        </authorList>
    </citation>
    <scope>IDENTIFICATION</scope>
    <source>
        <tissue evidence="8">Sperm</tissue>
    </source>
</reference>
<proteinExistence type="inferred from homology"/>
<evidence type="ECO:0000256" key="2">
    <source>
        <dbReference type="ARBA" id="ARBA00006840"/>
    </source>
</evidence>
<evidence type="ECO:0000256" key="4">
    <source>
        <dbReference type="ARBA" id="ARBA00022989"/>
    </source>
</evidence>
<name>A0AAJ7TK07_PETMA</name>
<accession>A0AAJ7TK07</accession>
<keyword evidence="5 6" id="KW-0472">Membrane</keyword>
<dbReference type="RefSeq" id="XP_032819416.1">
    <property type="nucleotide sequence ID" value="XM_032963525.1"/>
</dbReference>
<keyword evidence="7" id="KW-1185">Reference proteome</keyword>
<dbReference type="PANTHER" id="PTHR19282">
    <property type="entry name" value="TETRASPANIN"/>
    <property type="match status" value="1"/>
</dbReference>
<comment type="caution">
    <text evidence="6">Lacks conserved residue(s) required for the propagation of feature annotation.</text>
</comment>
<dbReference type="InterPro" id="IPR008952">
    <property type="entry name" value="Tetraspanin_EC2_sf"/>
</dbReference>
<dbReference type="PRINTS" id="PR00259">
    <property type="entry name" value="TMFOUR"/>
</dbReference>
<dbReference type="Proteomes" id="UP001318040">
    <property type="component" value="Chromosome 30"/>
</dbReference>
<dbReference type="FunFam" id="1.10.1450.10:FF:000029">
    <property type="entry name" value="Tetraspanin"/>
    <property type="match status" value="1"/>
</dbReference>
<dbReference type="SUPFAM" id="SSF48652">
    <property type="entry name" value="Tetraspanin"/>
    <property type="match status" value="1"/>
</dbReference>
<evidence type="ECO:0000313" key="7">
    <source>
        <dbReference type="Proteomes" id="UP001318040"/>
    </source>
</evidence>
<dbReference type="Pfam" id="PF00335">
    <property type="entry name" value="Tetraspanin"/>
    <property type="match status" value="1"/>
</dbReference>